<protein>
    <recommendedName>
        <fullName evidence="2">Heterokaryon incompatibility domain-containing protein</fullName>
    </recommendedName>
</protein>
<accession>A0ABR1U8F8</accession>
<dbReference type="EMBL" id="JAQQWM010000008">
    <property type="protein sequence ID" value="KAK8054380.1"/>
    <property type="molecule type" value="Genomic_DNA"/>
</dbReference>
<evidence type="ECO:0000259" key="2">
    <source>
        <dbReference type="Pfam" id="PF06985"/>
    </source>
</evidence>
<dbReference type="InterPro" id="IPR010730">
    <property type="entry name" value="HET"/>
</dbReference>
<dbReference type="PANTHER" id="PTHR33112:SF1">
    <property type="entry name" value="HETEROKARYON INCOMPATIBILITY DOMAIN-CONTAINING PROTEIN"/>
    <property type="match status" value="1"/>
</dbReference>
<reference evidence="3 4" key="1">
    <citation type="submission" date="2023-01" db="EMBL/GenBank/DDBJ databases">
        <title>Analysis of 21 Apiospora genomes using comparative genomics revels a genus with tremendous synthesis potential of carbohydrate active enzymes and secondary metabolites.</title>
        <authorList>
            <person name="Sorensen T."/>
        </authorList>
    </citation>
    <scope>NUCLEOTIDE SEQUENCE [LARGE SCALE GENOMIC DNA]</scope>
    <source>
        <strain evidence="3 4">CBS 83171</strain>
    </source>
</reference>
<sequence length="707" mass="78935">MESSMPSGGARKREMTEEGDMSPASKRLLLSVSDEDLPAVCNRCREIQWEDLAGIPPATRTGRKAADLGLVDHNALRQSSCPVCRLLAEVTPQRLHGQHCRLVALSSSLAILGRRVGLDERVDYSDCTVLFPVPEAKFADKTASQRIQRDWSNGGFWVGPALVGGLRDAPPQHVRARCWGSGEVEGLRVIDCHTRRPVEAPATCRYVALSYVWGKPMVPDLDGEYMSSAQVGAILPRVVNDAIDVTLALGERYLWVDQMCIDQNDDDMKASQIAQMDKIYAHAYLTIIAAAGQDASYGLPGVGDKTRRPQGHANVAGSVDMIQISPHTSAELDGSRWARRGWTYQEGYMSHRRLIFTDHQVSYLCNTAHQAEAIRKPKRLSRAELIGGKSRFLDIMPTVAGRSVTYIAFRRGDVWDDLKRKHLANYTRRHLTDDDDSLNAILGLFRTLQPKGIRHVHGIPLHMLQKGERSWLEFPLAWHHEAQGARRRHRFPSWSWSGWEGGVRMDESDICVPNDCEVGLAERDGRAVSLQDWYERALQYPDMSSENTPRLLRVTALAVHVKCVWKSWTKLNENLSRMSRLAGMSFADGVHAVLPIREGVAQMAYASMDEDISLDAEVFGIVLRPPWSSRKNAILLLKQDAQQTQHYQRIGLVRVSGFAKTRPAAVGDSDPQTVYVNGDGLPLDEVEQDGEVPIWLEEAVETTLTIS</sequence>
<dbReference type="PANTHER" id="PTHR33112">
    <property type="entry name" value="DOMAIN PROTEIN, PUTATIVE-RELATED"/>
    <property type="match status" value="1"/>
</dbReference>
<proteinExistence type="predicted"/>
<dbReference type="Proteomes" id="UP001446871">
    <property type="component" value="Unassembled WGS sequence"/>
</dbReference>
<keyword evidence="4" id="KW-1185">Reference proteome</keyword>
<organism evidence="3 4">
    <name type="scientific">Apiospora saccharicola</name>
    <dbReference type="NCBI Taxonomy" id="335842"/>
    <lineage>
        <taxon>Eukaryota</taxon>
        <taxon>Fungi</taxon>
        <taxon>Dikarya</taxon>
        <taxon>Ascomycota</taxon>
        <taxon>Pezizomycotina</taxon>
        <taxon>Sordariomycetes</taxon>
        <taxon>Xylariomycetidae</taxon>
        <taxon>Amphisphaeriales</taxon>
        <taxon>Apiosporaceae</taxon>
        <taxon>Apiospora</taxon>
    </lineage>
</organism>
<evidence type="ECO:0000313" key="3">
    <source>
        <dbReference type="EMBL" id="KAK8054380.1"/>
    </source>
</evidence>
<gene>
    <name evidence="3" type="ORF">PG996_013681</name>
</gene>
<evidence type="ECO:0000313" key="4">
    <source>
        <dbReference type="Proteomes" id="UP001446871"/>
    </source>
</evidence>
<name>A0ABR1U8F8_9PEZI</name>
<feature type="region of interest" description="Disordered" evidence="1">
    <location>
        <begin position="1"/>
        <end position="24"/>
    </location>
</feature>
<dbReference type="Pfam" id="PF06985">
    <property type="entry name" value="HET"/>
    <property type="match status" value="1"/>
</dbReference>
<comment type="caution">
    <text evidence="3">The sequence shown here is derived from an EMBL/GenBank/DDBJ whole genome shotgun (WGS) entry which is preliminary data.</text>
</comment>
<evidence type="ECO:0000256" key="1">
    <source>
        <dbReference type="SAM" id="MobiDB-lite"/>
    </source>
</evidence>
<feature type="domain" description="Heterokaryon incompatibility" evidence="2">
    <location>
        <begin position="206"/>
        <end position="346"/>
    </location>
</feature>